<dbReference type="EMBL" id="BKCJ011911064">
    <property type="protein sequence ID" value="GFD62047.1"/>
    <property type="molecule type" value="Genomic_DNA"/>
</dbReference>
<name>A0A699XQT0_TANCI</name>
<organism evidence="1">
    <name type="scientific">Tanacetum cinerariifolium</name>
    <name type="common">Dalmatian daisy</name>
    <name type="synonym">Chrysanthemum cinerariifolium</name>
    <dbReference type="NCBI Taxonomy" id="118510"/>
    <lineage>
        <taxon>Eukaryota</taxon>
        <taxon>Viridiplantae</taxon>
        <taxon>Streptophyta</taxon>
        <taxon>Embryophyta</taxon>
        <taxon>Tracheophyta</taxon>
        <taxon>Spermatophyta</taxon>
        <taxon>Magnoliopsida</taxon>
        <taxon>eudicotyledons</taxon>
        <taxon>Gunneridae</taxon>
        <taxon>Pentapetalae</taxon>
        <taxon>asterids</taxon>
        <taxon>campanulids</taxon>
        <taxon>Asterales</taxon>
        <taxon>Asteraceae</taxon>
        <taxon>Asteroideae</taxon>
        <taxon>Anthemideae</taxon>
        <taxon>Anthemidinae</taxon>
        <taxon>Tanacetum</taxon>
    </lineage>
</organism>
<protein>
    <submittedName>
        <fullName evidence="1">Uncharacterized protein</fullName>
    </submittedName>
</protein>
<proteinExistence type="predicted"/>
<evidence type="ECO:0000313" key="1">
    <source>
        <dbReference type="EMBL" id="GFD62047.1"/>
    </source>
</evidence>
<comment type="caution">
    <text evidence="1">The sequence shown here is derived from an EMBL/GenBank/DDBJ whole genome shotgun (WGS) entry which is preliminary data.</text>
</comment>
<dbReference type="AlphaFoldDB" id="A0A699XQT0"/>
<gene>
    <name evidence="1" type="ORF">Tci_934016</name>
</gene>
<sequence>VSFLERLAEGLGNQAQVQYCLPSPDRRSEPAYYSDTGGHVVCV</sequence>
<feature type="non-terminal residue" evidence="1">
    <location>
        <position position="1"/>
    </location>
</feature>
<reference evidence="1" key="1">
    <citation type="journal article" date="2019" name="Sci. Rep.">
        <title>Draft genome of Tanacetum cinerariifolium, the natural source of mosquito coil.</title>
        <authorList>
            <person name="Yamashiro T."/>
            <person name="Shiraishi A."/>
            <person name="Satake H."/>
            <person name="Nakayama K."/>
        </authorList>
    </citation>
    <scope>NUCLEOTIDE SEQUENCE</scope>
</reference>
<accession>A0A699XQT0</accession>